<dbReference type="InterPro" id="IPR027417">
    <property type="entry name" value="P-loop_NTPase"/>
</dbReference>
<dbReference type="SUPFAM" id="SSF52540">
    <property type="entry name" value="P-loop containing nucleoside triphosphate hydrolases"/>
    <property type="match status" value="1"/>
</dbReference>
<protein>
    <recommendedName>
        <fullName evidence="7">DNA 3'-5' helicase</fullName>
        <ecNumber evidence="7">5.6.2.4</ecNumber>
    </recommendedName>
</protein>
<keyword evidence="5" id="KW-0413">Isomerase</keyword>
<keyword evidence="3 9" id="KW-0347">Helicase</keyword>
<dbReference type="EC" id="5.6.2.4" evidence="7"/>
<comment type="catalytic activity">
    <reaction evidence="8">
        <text>ATP + H2O = ADP + phosphate + H(+)</text>
        <dbReference type="Rhea" id="RHEA:13065"/>
        <dbReference type="ChEBI" id="CHEBI:15377"/>
        <dbReference type="ChEBI" id="CHEBI:15378"/>
        <dbReference type="ChEBI" id="CHEBI:30616"/>
        <dbReference type="ChEBI" id="CHEBI:43474"/>
        <dbReference type="ChEBI" id="CHEBI:456216"/>
        <dbReference type="EC" id="5.6.2.4"/>
    </reaction>
</comment>
<evidence type="ECO:0000256" key="1">
    <source>
        <dbReference type="ARBA" id="ARBA00022741"/>
    </source>
</evidence>
<name>A0A021VMT7_9CELL</name>
<dbReference type="Proteomes" id="UP000019753">
    <property type="component" value="Unassembled WGS sequence"/>
</dbReference>
<keyword evidence="2 9" id="KW-0378">Hydrolase</keyword>
<organism evidence="12 13">
    <name type="scientific">Actinotalea ferrariae CF5-4</name>
    <dbReference type="NCBI Taxonomy" id="948458"/>
    <lineage>
        <taxon>Bacteria</taxon>
        <taxon>Bacillati</taxon>
        <taxon>Actinomycetota</taxon>
        <taxon>Actinomycetes</taxon>
        <taxon>Micrococcales</taxon>
        <taxon>Cellulomonadaceae</taxon>
        <taxon>Actinotalea</taxon>
    </lineage>
</organism>
<dbReference type="InterPro" id="IPR014017">
    <property type="entry name" value="DNA_helicase_UvrD-like_C"/>
</dbReference>
<feature type="domain" description="UvrD-like helicase C-terminal" evidence="11">
    <location>
        <begin position="238"/>
        <end position="482"/>
    </location>
</feature>
<dbReference type="OrthoDB" id="9810135at2"/>
<dbReference type="GO" id="GO:0000725">
    <property type="term" value="P:recombinational repair"/>
    <property type="evidence" value="ECO:0007669"/>
    <property type="project" value="TreeGrafter"/>
</dbReference>
<dbReference type="GO" id="GO:0043138">
    <property type="term" value="F:3'-5' DNA helicase activity"/>
    <property type="evidence" value="ECO:0007669"/>
    <property type="project" value="UniProtKB-EC"/>
</dbReference>
<dbReference type="PROSITE" id="PS51198">
    <property type="entry name" value="UVRD_HELICASE_ATP_BIND"/>
    <property type="match status" value="1"/>
</dbReference>
<dbReference type="Gene3D" id="1.10.486.10">
    <property type="entry name" value="PCRA, domain 4"/>
    <property type="match status" value="1"/>
</dbReference>
<dbReference type="InterPro" id="IPR000212">
    <property type="entry name" value="DNA_helicase_UvrD/REP"/>
</dbReference>
<evidence type="ECO:0000313" key="13">
    <source>
        <dbReference type="Proteomes" id="UP000019753"/>
    </source>
</evidence>
<sequence length="555" mass="61863">MIRQEEWRPTGGLILEPNAMAAATMGQANTVVSAGPGAGKTELLAQRADFVLRTGLCPYPRRILAVSFKTDAARNLRDRVRRRSGPEYAARFDSFTFHAFAKRLIDAFRPVLSGYNALDPDYRIDPTSPGARIEREQIRFADLVPLALEILESSAYARGAIRQTYSHVFLDEFQDCTADQYKLIKLAFGRTTSALTAVGDTKQRIMAWAGALDGVMQAFAEDFAAKPLPLYQNFRSAPRLRRMQNAMIAHMDPLAVSPDEDLAGDGGAIEVLAFDDEATEAEALAGLIEGWLEEGVEAHEIAVLVRQQPHLVAAPLGRELTNRGVPYRNEQESQDLAAEPAAALVFNLLRVIALDRQPGAYVELMRVAARPSASEEDASRFDRELKRKIVAIRASVRGDQFASQDLAAWRAPVLELLALITRPVLTALSPAYQQGTRLDDVVEQALLAFERELAVDDDPRKALRRLSEEDAVRLLTIHKCKGLEFEKVIVLGVEEELFWGEGQAPTSEFFVAVSRAKEHLVLTHANRRRRPATAVRRWDVRRTPHREFLAFCDTR</sequence>
<keyword evidence="1 9" id="KW-0547">Nucleotide-binding</keyword>
<dbReference type="GO" id="GO:0005524">
    <property type="term" value="F:ATP binding"/>
    <property type="evidence" value="ECO:0007669"/>
    <property type="project" value="UniProtKB-UniRule"/>
</dbReference>
<keyword evidence="13" id="KW-1185">Reference proteome</keyword>
<evidence type="ECO:0000256" key="3">
    <source>
        <dbReference type="ARBA" id="ARBA00022806"/>
    </source>
</evidence>
<proteinExistence type="predicted"/>
<dbReference type="PANTHER" id="PTHR11070">
    <property type="entry name" value="UVRD / RECB / PCRA DNA HELICASE FAMILY MEMBER"/>
    <property type="match status" value="1"/>
</dbReference>
<dbReference type="GO" id="GO:0003677">
    <property type="term" value="F:DNA binding"/>
    <property type="evidence" value="ECO:0007669"/>
    <property type="project" value="InterPro"/>
</dbReference>
<comment type="catalytic activity">
    <reaction evidence="6">
        <text>Couples ATP hydrolysis with the unwinding of duplex DNA by translocating in the 3'-5' direction.</text>
        <dbReference type="EC" id="5.6.2.4"/>
    </reaction>
</comment>
<evidence type="ECO:0000256" key="2">
    <source>
        <dbReference type="ARBA" id="ARBA00022801"/>
    </source>
</evidence>
<dbReference type="PANTHER" id="PTHR11070:SF2">
    <property type="entry name" value="ATP-DEPENDENT DNA HELICASE SRS2"/>
    <property type="match status" value="1"/>
</dbReference>
<dbReference type="Gene3D" id="3.40.50.300">
    <property type="entry name" value="P-loop containing nucleotide triphosphate hydrolases"/>
    <property type="match status" value="3"/>
</dbReference>
<dbReference type="EMBL" id="AXCW01000222">
    <property type="protein sequence ID" value="EYR62529.1"/>
    <property type="molecule type" value="Genomic_DNA"/>
</dbReference>
<comment type="caution">
    <text evidence="12">The sequence shown here is derived from an EMBL/GenBank/DDBJ whole genome shotgun (WGS) entry which is preliminary data.</text>
</comment>
<evidence type="ECO:0000259" key="11">
    <source>
        <dbReference type="PROSITE" id="PS51217"/>
    </source>
</evidence>
<dbReference type="PROSITE" id="PS51217">
    <property type="entry name" value="UVRD_HELICASE_CTER"/>
    <property type="match status" value="1"/>
</dbReference>
<feature type="domain" description="UvrD-like helicase ATP-binding" evidence="10">
    <location>
        <begin position="13"/>
        <end position="237"/>
    </location>
</feature>
<evidence type="ECO:0000256" key="7">
    <source>
        <dbReference type="ARBA" id="ARBA00034808"/>
    </source>
</evidence>
<evidence type="ECO:0000259" key="10">
    <source>
        <dbReference type="PROSITE" id="PS51198"/>
    </source>
</evidence>
<feature type="binding site" evidence="9">
    <location>
        <begin position="34"/>
        <end position="41"/>
    </location>
    <ligand>
        <name>ATP</name>
        <dbReference type="ChEBI" id="CHEBI:30616"/>
    </ligand>
</feature>
<keyword evidence="4 9" id="KW-0067">ATP-binding</keyword>
<accession>A0A021VMT7</accession>
<dbReference type="CDD" id="cd17932">
    <property type="entry name" value="DEXQc_UvrD"/>
    <property type="match status" value="1"/>
</dbReference>
<evidence type="ECO:0000313" key="12">
    <source>
        <dbReference type="EMBL" id="EYR62529.1"/>
    </source>
</evidence>
<gene>
    <name evidence="12" type="ORF">N866_07800</name>
</gene>
<dbReference type="InterPro" id="IPR014016">
    <property type="entry name" value="UvrD-like_ATP-bd"/>
</dbReference>
<evidence type="ECO:0000256" key="6">
    <source>
        <dbReference type="ARBA" id="ARBA00034617"/>
    </source>
</evidence>
<dbReference type="GO" id="GO:0016887">
    <property type="term" value="F:ATP hydrolysis activity"/>
    <property type="evidence" value="ECO:0007669"/>
    <property type="project" value="RHEA"/>
</dbReference>
<dbReference type="AlphaFoldDB" id="A0A021VMT7"/>
<evidence type="ECO:0000256" key="4">
    <source>
        <dbReference type="ARBA" id="ARBA00022840"/>
    </source>
</evidence>
<dbReference type="Pfam" id="PF13361">
    <property type="entry name" value="UvrD_C"/>
    <property type="match status" value="2"/>
</dbReference>
<reference evidence="12 13" key="1">
    <citation type="submission" date="2014-01" db="EMBL/GenBank/DDBJ databases">
        <title>Actinotalea ferrariae CF5-4.</title>
        <authorList>
            <person name="Chen F."/>
            <person name="Li Y."/>
            <person name="Wang G."/>
        </authorList>
    </citation>
    <scope>NUCLEOTIDE SEQUENCE [LARGE SCALE GENOMIC DNA]</scope>
    <source>
        <strain evidence="12 13">CF5-4</strain>
    </source>
</reference>
<dbReference type="Pfam" id="PF00580">
    <property type="entry name" value="UvrD-helicase"/>
    <property type="match status" value="2"/>
</dbReference>
<evidence type="ECO:0000256" key="9">
    <source>
        <dbReference type="PROSITE-ProRule" id="PRU00560"/>
    </source>
</evidence>
<evidence type="ECO:0000256" key="5">
    <source>
        <dbReference type="ARBA" id="ARBA00023235"/>
    </source>
</evidence>
<evidence type="ECO:0000256" key="8">
    <source>
        <dbReference type="ARBA" id="ARBA00048988"/>
    </source>
</evidence>